<reference evidence="2" key="1">
    <citation type="submission" date="2021-06" db="EMBL/GenBank/DDBJ databases">
        <authorList>
            <person name="Hodson N. C."/>
            <person name="Mongue J. A."/>
            <person name="Jaron S. K."/>
        </authorList>
    </citation>
    <scope>NUCLEOTIDE SEQUENCE</scope>
</reference>
<accession>A0A8J2PF44</accession>
<keyword evidence="3" id="KW-1185">Reference proteome</keyword>
<feature type="compositionally biased region" description="Polar residues" evidence="1">
    <location>
        <begin position="40"/>
        <end position="53"/>
    </location>
</feature>
<protein>
    <submittedName>
        <fullName evidence="2">Uncharacterized protein</fullName>
    </submittedName>
</protein>
<dbReference type="AlphaFoldDB" id="A0A8J2PF44"/>
<sequence length="69" mass="7669">MSSLLLNCPPKTKAAVVHVSPLPLLQDIVNLSRKVKANHPENTQAAPRSNNTILIGLDSRQRTKREEEE</sequence>
<feature type="region of interest" description="Disordered" evidence="1">
    <location>
        <begin position="38"/>
        <end position="69"/>
    </location>
</feature>
<dbReference type="Proteomes" id="UP000708208">
    <property type="component" value="Unassembled WGS sequence"/>
</dbReference>
<proteinExistence type="predicted"/>
<evidence type="ECO:0000313" key="2">
    <source>
        <dbReference type="EMBL" id="CAG7821322.1"/>
    </source>
</evidence>
<evidence type="ECO:0000256" key="1">
    <source>
        <dbReference type="SAM" id="MobiDB-lite"/>
    </source>
</evidence>
<evidence type="ECO:0000313" key="3">
    <source>
        <dbReference type="Proteomes" id="UP000708208"/>
    </source>
</evidence>
<gene>
    <name evidence="2" type="ORF">AFUS01_LOCUS31668</name>
</gene>
<comment type="caution">
    <text evidence="2">The sequence shown here is derived from an EMBL/GenBank/DDBJ whole genome shotgun (WGS) entry which is preliminary data.</text>
</comment>
<dbReference type="EMBL" id="CAJVCH010506769">
    <property type="protein sequence ID" value="CAG7821322.1"/>
    <property type="molecule type" value="Genomic_DNA"/>
</dbReference>
<feature type="compositionally biased region" description="Basic and acidic residues" evidence="1">
    <location>
        <begin position="59"/>
        <end position="69"/>
    </location>
</feature>
<organism evidence="2 3">
    <name type="scientific">Allacma fusca</name>
    <dbReference type="NCBI Taxonomy" id="39272"/>
    <lineage>
        <taxon>Eukaryota</taxon>
        <taxon>Metazoa</taxon>
        <taxon>Ecdysozoa</taxon>
        <taxon>Arthropoda</taxon>
        <taxon>Hexapoda</taxon>
        <taxon>Collembola</taxon>
        <taxon>Symphypleona</taxon>
        <taxon>Sminthuridae</taxon>
        <taxon>Allacma</taxon>
    </lineage>
</organism>
<name>A0A8J2PF44_9HEXA</name>